<dbReference type="InterPro" id="IPR058245">
    <property type="entry name" value="NreC/VraR/RcsB-like_REC"/>
</dbReference>
<dbReference type="EMBL" id="VSSQ01001369">
    <property type="protein sequence ID" value="MPM07724.1"/>
    <property type="molecule type" value="Genomic_DNA"/>
</dbReference>
<dbReference type="AlphaFoldDB" id="A0A644X0M5"/>
<dbReference type="Pfam" id="PF00196">
    <property type="entry name" value="GerE"/>
    <property type="match status" value="1"/>
</dbReference>
<evidence type="ECO:0000259" key="5">
    <source>
        <dbReference type="PROSITE" id="PS50043"/>
    </source>
</evidence>
<gene>
    <name evidence="7" type="primary">nreC_17</name>
    <name evidence="7" type="ORF">SDC9_54031</name>
</gene>
<feature type="domain" description="Response regulatory" evidence="6">
    <location>
        <begin position="5"/>
        <end position="121"/>
    </location>
</feature>
<dbReference type="InterPro" id="IPR001789">
    <property type="entry name" value="Sig_transdc_resp-reg_receiver"/>
</dbReference>
<name>A0A644X0M5_9ZZZZ</name>
<keyword evidence="1" id="KW-0597">Phosphoprotein</keyword>
<dbReference type="InterPro" id="IPR000792">
    <property type="entry name" value="Tscrpt_reg_LuxR_C"/>
</dbReference>
<dbReference type="Pfam" id="PF00072">
    <property type="entry name" value="Response_reg"/>
    <property type="match status" value="1"/>
</dbReference>
<dbReference type="CDD" id="cd06170">
    <property type="entry name" value="LuxR_C_like"/>
    <property type="match status" value="1"/>
</dbReference>
<dbReference type="SMART" id="SM00448">
    <property type="entry name" value="REC"/>
    <property type="match status" value="1"/>
</dbReference>
<dbReference type="SUPFAM" id="SSF52172">
    <property type="entry name" value="CheY-like"/>
    <property type="match status" value="1"/>
</dbReference>
<keyword evidence="2" id="KW-0805">Transcription regulation</keyword>
<evidence type="ECO:0000313" key="7">
    <source>
        <dbReference type="EMBL" id="MPM07724.1"/>
    </source>
</evidence>
<dbReference type="PANTHER" id="PTHR43214:SF41">
    <property type="entry name" value="NITRATE_NITRITE RESPONSE REGULATOR PROTEIN NARP"/>
    <property type="match status" value="1"/>
</dbReference>
<evidence type="ECO:0000256" key="1">
    <source>
        <dbReference type="ARBA" id="ARBA00022553"/>
    </source>
</evidence>
<dbReference type="InterPro" id="IPR011006">
    <property type="entry name" value="CheY-like_superfamily"/>
</dbReference>
<feature type="domain" description="HTH luxR-type" evidence="5">
    <location>
        <begin position="147"/>
        <end position="212"/>
    </location>
</feature>
<evidence type="ECO:0000256" key="4">
    <source>
        <dbReference type="ARBA" id="ARBA00023163"/>
    </source>
</evidence>
<dbReference type="GO" id="GO:0003677">
    <property type="term" value="F:DNA binding"/>
    <property type="evidence" value="ECO:0007669"/>
    <property type="project" value="UniProtKB-KW"/>
</dbReference>
<dbReference type="PROSITE" id="PS50043">
    <property type="entry name" value="HTH_LUXR_2"/>
    <property type="match status" value="1"/>
</dbReference>
<keyword evidence="3" id="KW-0238">DNA-binding</keyword>
<dbReference type="GO" id="GO:0006355">
    <property type="term" value="P:regulation of DNA-templated transcription"/>
    <property type="evidence" value="ECO:0007669"/>
    <property type="project" value="InterPro"/>
</dbReference>
<sequence>MNRIRVFLADDHKILRESLVILLSQKENIEVVGAAGDGLEAYRKILELKPDIAVLDISIPYLNGLDLAEKLKTELPEVKIVILTMHKSGEFVSKALCAGVRGYVLKDNALEELIECIELVSERKIYLSHDITGIVVDGFVSKNRENAETGENAVSPREKEILQLLAEGKSNKDISDLLNLSIKTVETHRSNIMRKLGFHNITDLVLYAVRNHLIEL</sequence>
<comment type="caution">
    <text evidence="7">The sequence shown here is derived from an EMBL/GenBank/DDBJ whole genome shotgun (WGS) entry which is preliminary data.</text>
</comment>
<accession>A0A644X0M5</accession>
<dbReference type="SMART" id="SM00421">
    <property type="entry name" value="HTH_LUXR"/>
    <property type="match status" value="1"/>
</dbReference>
<reference evidence="7" key="1">
    <citation type="submission" date="2019-08" db="EMBL/GenBank/DDBJ databases">
        <authorList>
            <person name="Kucharzyk K."/>
            <person name="Murdoch R.W."/>
            <person name="Higgins S."/>
            <person name="Loffler F."/>
        </authorList>
    </citation>
    <scope>NUCLEOTIDE SEQUENCE</scope>
</reference>
<keyword evidence="4" id="KW-0804">Transcription</keyword>
<organism evidence="7">
    <name type="scientific">bioreactor metagenome</name>
    <dbReference type="NCBI Taxonomy" id="1076179"/>
    <lineage>
        <taxon>unclassified sequences</taxon>
        <taxon>metagenomes</taxon>
        <taxon>ecological metagenomes</taxon>
    </lineage>
</organism>
<dbReference type="InterPro" id="IPR039420">
    <property type="entry name" value="WalR-like"/>
</dbReference>
<evidence type="ECO:0000259" key="6">
    <source>
        <dbReference type="PROSITE" id="PS50110"/>
    </source>
</evidence>
<evidence type="ECO:0000256" key="3">
    <source>
        <dbReference type="ARBA" id="ARBA00023125"/>
    </source>
</evidence>
<dbReference type="InterPro" id="IPR016032">
    <property type="entry name" value="Sig_transdc_resp-reg_C-effctor"/>
</dbReference>
<dbReference type="PANTHER" id="PTHR43214">
    <property type="entry name" value="TWO-COMPONENT RESPONSE REGULATOR"/>
    <property type="match status" value="1"/>
</dbReference>
<dbReference type="Gene3D" id="3.40.50.2300">
    <property type="match status" value="1"/>
</dbReference>
<dbReference type="SUPFAM" id="SSF46894">
    <property type="entry name" value="C-terminal effector domain of the bipartite response regulators"/>
    <property type="match status" value="1"/>
</dbReference>
<dbReference type="PRINTS" id="PR00038">
    <property type="entry name" value="HTHLUXR"/>
</dbReference>
<dbReference type="CDD" id="cd17535">
    <property type="entry name" value="REC_NarL-like"/>
    <property type="match status" value="1"/>
</dbReference>
<dbReference type="PROSITE" id="PS00622">
    <property type="entry name" value="HTH_LUXR_1"/>
    <property type="match status" value="1"/>
</dbReference>
<evidence type="ECO:0000256" key="2">
    <source>
        <dbReference type="ARBA" id="ARBA00023015"/>
    </source>
</evidence>
<dbReference type="GO" id="GO:0000160">
    <property type="term" value="P:phosphorelay signal transduction system"/>
    <property type="evidence" value="ECO:0007669"/>
    <property type="project" value="InterPro"/>
</dbReference>
<protein>
    <submittedName>
        <fullName evidence="7">Oxygen regulatory protein NreC</fullName>
    </submittedName>
</protein>
<dbReference type="PROSITE" id="PS50110">
    <property type="entry name" value="RESPONSE_REGULATORY"/>
    <property type="match status" value="1"/>
</dbReference>
<proteinExistence type="predicted"/>